<reference evidence="1 2" key="1">
    <citation type="submission" date="2016-09" db="EMBL/GenBank/DDBJ databases">
        <title>Genome sequence of Eubacterium angustum.</title>
        <authorList>
            <person name="Poehlein A."/>
            <person name="Daniel R."/>
        </authorList>
    </citation>
    <scope>NUCLEOTIDE SEQUENCE [LARGE SCALE GENOMIC DNA]</scope>
    <source>
        <strain evidence="1 2">DSM 1989</strain>
    </source>
</reference>
<proteinExistence type="predicted"/>
<comment type="caution">
    <text evidence="1">The sequence shown here is derived from an EMBL/GenBank/DDBJ whole genome shotgun (WGS) entry which is preliminary data.</text>
</comment>
<evidence type="ECO:0000313" key="2">
    <source>
        <dbReference type="Proteomes" id="UP000180254"/>
    </source>
</evidence>
<gene>
    <name evidence="1" type="ORF">EUAN_04220</name>
</gene>
<name>A0A1S1VAE5_9FIRM</name>
<keyword evidence="2" id="KW-1185">Reference proteome</keyword>
<evidence type="ECO:0000313" key="1">
    <source>
        <dbReference type="EMBL" id="OHW63558.1"/>
    </source>
</evidence>
<sequence>MLEKLSKLVDLSSKPVGYLDGKEIQVLAIVEENPSSNTYFLRIKTDKETLSELDKTIDTKPVSFAISIKDGGEFSFDIDIIRKYTRAPADLEDKVYNSHYVVKESVL</sequence>
<dbReference type="Proteomes" id="UP000180254">
    <property type="component" value="Unassembled WGS sequence"/>
</dbReference>
<protein>
    <submittedName>
        <fullName evidence="1">Uncharacterized protein</fullName>
    </submittedName>
</protein>
<organism evidence="1 2">
    <name type="scientific">Andreesenia angusta</name>
    <dbReference type="NCBI Taxonomy" id="39480"/>
    <lineage>
        <taxon>Bacteria</taxon>
        <taxon>Bacillati</taxon>
        <taxon>Bacillota</taxon>
        <taxon>Tissierellia</taxon>
        <taxon>Tissierellales</taxon>
        <taxon>Gottschalkiaceae</taxon>
        <taxon>Andreesenia</taxon>
    </lineage>
</organism>
<dbReference type="AlphaFoldDB" id="A0A1S1VAE5"/>
<dbReference type="EMBL" id="MKIE01000001">
    <property type="protein sequence ID" value="OHW63558.1"/>
    <property type="molecule type" value="Genomic_DNA"/>
</dbReference>
<dbReference type="RefSeq" id="WP_071061129.1">
    <property type="nucleotide sequence ID" value="NZ_MKIE01000001.1"/>
</dbReference>
<accession>A0A1S1VAE5</accession>